<dbReference type="AlphaFoldDB" id="A0A2N0A1T3"/>
<accession>A0A2N0A1T3</accession>
<dbReference type="SUPFAM" id="SSF52151">
    <property type="entry name" value="FabD/lysophospholipase-like"/>
    <property type="match status" value="1"/>
</dbReference>
<evidence type="ECO:0000313" key="4">
    <source>
        <dbReference type="Proteomes" id="UP000231843"/>
    </source>
</evidence>
<evidence type="ECO:0000313" key="3">
    <source>
        <dbReference type="EMBL" id="PJZ78277.1"/>
    </source>
</evidence>
<dbReference type="InterPro" id="IPR014043">
    <property type="entry name" value="Acyl_transferase_dom"/>
</dbReference>
<dbReference type="InterPro" id="IPR001227">
    <property type="entry name" value="Ac_transferase_dom_sf"/>
</dbReference>
<dbReference type="GO" id="GO:0016740">
    <property type="term" value="F:transferase activity"/>
    <property type="evidence" value="ECO:0007669"/>
    <property type="project" value="UniProtKB-KW"/>
</dbReference>
<dbReference type="EMBL" id="NPEA01000002">
    <property type="protein sequence ID" value="PJZ78277.1"/>
    <property type="molecule type" value="Genomic_DNA"/>
</dbReference>
<dbReference type="InterPro" id="IPR016036">
    <property type="entry name" value="Malonyl_transacylase_ACP-bd"/>
</dbReference>
<dbReference type="InterPro" id="IPR032088">
    <property type="entry name" value="SAT"/>
</dbReference>
<keyword evidence="1 3" id="KW-0808">Transferase</keyword>
<dbReference type="OrthoDB" id="335682at2"/>
<dbReference type="Proteomes" id="UP000231843">
    <property type="component" value="Unassembled WGS sequence"/>
</dbReference>
<evidence type="ECO:0000256" key="1">
    <source>
        <dbReference type="ARBA" id="ARBA00022679"/>
    </source>
</evidence>
<dbReference type="SUPFAM" id="SSF55048">
    <property type="entry name" value="Probable ACP-binding domain of malonyl-CoA ACP transacylase"/>
    <property type="match status" value="1"/>
</dbReference>
<evidence type="ECO:0000259" key="2">
    <source>
        <dbReference type="SMART" id="SM00827"/>
    </source>
</evidence>
<protein>
    <submittedName>
        <fullName evidence="3">ACP S-malonyltransferase</fullName>
    </submittedName>
</protein>
<reference evidence="3 4" key="1">
    <citation type="submission" date="2017-07" db="EMBL/GenBank/DDBJ databases">
        <title>Leptospira spp. isolated from tropical soils.</title>
        <authorList>
            <person name="Thibeaux R."/>
            <person name="Iraola G."/>
            <person name="Ferres I."/>
            <person name="Bierque E."/>
            <person name="Girault D."/>
            <person name="Soupe-Gilbert M.-E."/>
            <person name="Picardeau M."/>
            <person name="Goarant C."/>
        </authorList>
    </citation>
    <scope>NUCLEOTIDE SEQUENCE [LARGE SCALE GENOMIC DNA]</scope>
    <source>
        <strain evidence="3 4">ES4-C-A1</strain>
    </source>
</reference>
<dbReference type="PANTHER" id="PTHR10982">
    <property type="entry name" value="MALONYL COA-ACYL CARRIER PROTEIN TRANSACYLASE"/>
    <property type="match status" value="1"/>
</dbReference>
<dbReference type="Gene3D" id="3.30.70.3320">
    <property type="match status" value="1"/>
</dbReference>
<organism evidence="3 4">
    <name type="scientific">Leptospira neocaledonica</name>
    <dbReference type="NCBI Taxonomy" id="2023192"/>
    <lineage>
        <taxon>Bacteria</taxon>
        <taxon>Pseudomonadati</taxon>
        <taxon>Spirochaetota</taxon>
        <taxon>Spirochaetia</taxon>
        <taxon>Leptospirales</taxon>
        <taxon>Leptospiraceae</taxon>
        <taxon>Leptospira</taxon>
    </lineage>
</organism>
<dbReference type="InterPro" id="IPR050830">
    <property type="entry name" value="Fungal_FAS"/>
</dbReference>
<dbReference type="PANTHER" id="PTHR10982:SF21">
    <property type="entry name" value="FATTY ACID SYNTHASE SUBUNIT BETA"/>
    <property type="match status" value="1"/>
</dbReference>
<feature type="domain" description="Malonyl-CoA:ACP transacylase (MAT)" evidence="2">
    <location>
        <begin position="21"/>
        <end position="380"/>
    </location>
</feature>
<dbReference type="Pfam" id="PF16073">
    <property type="entry name" value="SAT"/>
    <property type="match status" value="1"/>
</dbReference>
<gene>
    <name evidence="3" type="ORF">CH365_02915</name>
</gene>
<name>A0A2N0A1T3_9LEPT</name>
<keyword evidence="4" id="KW-1185">Reference proteome</keyword>
<dbReference type="RefSeq" id="WP_100767114.1">
    <property type="nucleotide sequence ID" value="NZ_NPEA01000002.1"/>
</dbReference>
<proteinExistence type="predicted"/>
<dbReference type="SMART" id="SM00827">
    <property type="entry name" value="PKS_AT"/>
    <property type="match status" value="1"/>
</dbReference>
<sequence length="385" mass="42399">MAVANFLNEAKAQGNKLFLQFGGQGSPWLKELSKLYETDPSLKELFDTAFKALAEEVPSLNKDIISQGYDFESWIKNPDSAPDENYLCSATVSIVGIFLTQTANYVSLVNKGFTTSELIANASGATGHSQGIIPAVLISLGKEGADFYKEYSKFLKFVLYLGYRAQELFGIYNPSAEVLKGNEEIGDKQPAPMVAVIGYSASELSERVQSTNTELGLSGTKAIYVSLFNTPDSNIVSGTPEALLAFRKKFKAEMDEKKVKFVYLRTTAPFHCPIMDETEKTVPKDMERIGFSYKGSELKIPVYSIFDGRNYQNEADISLPLFREVLIKALHWDKATSTFVKTPKLVGIDFGPSVVSQKLTQANLGTSENKIYSASSPKDIKVLLA</sequence>
<dbReference type="Gene3D" id="3.40.366.10">
    <property type="entry name" value="Malonyl-Coenzyme A Acyl Carrier Protein, domain 2"/>
    <property type="match status" value="2"/>
</dbReference>
<comment type="caution">
    <text evidence="3">The sequence shown here is derived from an EMBL/GenBank/DDBJ whole genome shotgun (WGS) entry which is preliminary data.</text>
</comment>
<dbReference type="InterPro" id="IPR016035">
    <property type="entry name" value="Acyl_Trfase/lysoPLipase"/>
</dbReference>